<dbReference type="EMBL" id="JAUSSK010000005">
    <property type="protein sequence ID" value="MDQ0011137.1"/>
    <property type="molecule type" value="Genomic_DNA"/>
</dbReference>
<evidence type="ECO:0008006" key="4">
    <source>
        <dbReference type="Google" id="ProtNLM"/>
    </source>
</evidence>
<protein>
    <recommendedName>
        <fullName evidence="4">DUF3014 family protein</fullName>
    </recommendedName>
</protein>
<feature type="transmembrane region" description="Helical" evidence="1">
    <location>
        <begin position="12"/>
        <end position="28"/>
    </location>
</feature>
<proteinExistence type="predicted"/>
<organism evidence="2 3">
    <name type="scientific">Luteibacter jiangsuensis</name>
    <dbReference type="NCBI Taxonomy" id="637577"/>
    <lineage>
        <taxon>Bacteria</taxon>
        <taxon>Pseudomonadati</taxon>
        <taxon>Pseudomonadota</taxon>
        <taxon>Gammaproteobacteria</taxon>
        <taxon>Lysobacterales</taxon>
        <taxon>Rhodanobacteraceae</taxon>
        <taxon>Luteibacter</taxon>
    </lineage>
</organism>
<gene>
    <name evidence="2" type="ORF">J2T07_003347</name>
</gene>
<dbReference type="InterPro" id="IPR021382">
    <property type="entry name" value="DUF3014"/>
</dbReference>
<name>A0ABT9T4N3_9GAMM</name>
<sequence length="284" mass="30193">MSRQSSGSKWGAALLVVAIAVMIGVFVYREKQAREAASAPPVAAAGSASPALSTAVHDAALPRHPIGGPAGTSTASLPPLDLSDDEILAGLLALASDGALKSVLRTDAIVSRMVATIDALPKQSVGMNVVPLRTPTGRFQVVSDDGNFVASKKNAERYATYMYVADRIDPNAAAAWYKRNYALFQQAYRDLGTNGYFNDRLVEVIDHLLAAPEPKGNQQLIPAKEGYVYANPALEQLSVGQKFMMRVGPENEGKLKTKLRALREAVVAQPEASDSTGDAESTPR</sequence>
<reference evidence="2 3" key="1">
    <citation type="submission" date="2023-07" db="EMBL/GenBank/DDBJ databases">
        <title>Sorghum-associated microbial communities from plants grown in Nebraska, USA.</title>
        <authorList>
            <person name="Schachtman D."/>
        </authorList>
    </citation>
    <scope>NUCLEOTIDE SEQUENCE [LARGE SCALE GENOMIC DNA]</scope>
    <source>
        <strain evidence="2 3">CC60</strain>
    </source>
</reference>
<comment type="caution">
    <text evidence="2">The sequence shown here is derived from an EMBL/GenBank/DDBJ whole genome shotgun (WGS) entry which is preliminary data.</text>
</comment>
<evidence type="ECO:0000313" key="2">
    <source>
        <dbReference type="EMBL" id="MDQ0011137.1"/>
    </source>
</evidence>
<accession>A0ABT9T4N3</accession>
<evidence type="ECO:0000313" key="3">
    <source>
        <dbReference type="Proteomes" id="UP001237737"/>
    </source>
</evidence>
<keyword evidence="1" id="KW-0812">Transmembrane</keyword>
<dbReference type="Proteomes" id="UP001237737">
    <property type="component" value="Unassembled WGS sequence"/>
</dbReference>
<keyword evidence="3" id="KW-1185">Reference proteome</keyword>
<keyword evidence="1" id="KW-1133">Transmembrane helix</keyword>
<dbReference type="RefSeq" id="WP_306851393.1">
    <property type="nucleotide sequence ID" value="NZ_JAUSSK010000005.1"/>
</dbReference>
<keyword evidence="1" id="KW-0472">Membrane</keyword>
<evidence type="ECO:0000256" key="1">
    <source>
        <dbReference type="SAM" id="Phobius"/>
    </source>
</evidence>
<dbReference type="Pfam" id="PF11219">
    <property type="entry name" value="DUF3014"/>
    <property type="match status" value="1"/>
</dbReference>